<dbReference type="VEuPathDB" id="TriTrypDB:Lsey_0004_0580"/>
<evidence type="ECO:0000256" key="1">
    <source>
        <dbReference type="SAM" id="MobiDB-lite"/>
    </source>
</evidence>
<feature type="compositionally biased region" description="Low complexity" evidence="1">
    <location>
        <begin position="195"/>
        <end position="212"/>
    </location>
</feature>
<feature type="region of interest" description="Disordered" evidence="1">
    <location>
        <begin position="564"/>
        <end position="647"/>
    </location>
</feature>
<feature type="compositionally biased region" description="Low complexity" evidence="1">
    <location>
        <begin position="623"/>
        <end position="639"/>
    </location>
</feature>
<protein>
    <submittedName>
        <fullName evidence="2">Uncharacterized protein</fullName>
    </submittedName>
</protein>
<feature type="compositionally biased region" description="Low complexity" evidence="1">
    <location>
        <begin position="154"/>
        <end position="163"/>
    </location>
</feature>
<accession>A0A0N1PFD4</accession>
<feature type="compositionally biased region" description="Basic residues" evidence="1">
    <location>
        <begin position="108"/>
        <end position="117"/>
    </location>
</feature>
<name>A0A0N1PFD4_LEPSE</name>
<reference evidence="2 3" key="1">
    <citation type="journal article" date="2015" name="PLoS Pathog.">
        <title>Leptomonas seymouri: Adaptations to the Dixenous Life Cycle Analyzed by Genome Sequencing, Transcriptome Profiling and Co-infection with Leishmania donovani.</title>
        <authorList>
            <person name="Kraeva N."/>
            <person name="Butenko A."/>
            <person name="Hlavacova J."/>
            <person name="Kostygov A."/>
            <person name="Myskova J."/>
            <person name="Grybchuk D."/>
            <person name="Lestinova T."/>
            <person name="Votypka J."/>
            <person name="Volf P."/>
            <person name="Opperdoes F."/>
            <person name="Flegontov P."/>
            <person name="Lukes J."/>
            <person name="Yurchenko V."/>
        </authorList>
    </citation>
    <scope>NUCLEOTIDE SEQUENCE [LARGE SCALE GENOMIC DNA]</scope>
    <source>
        <strain evidence="2 3">ATCC 30220</strain>
    </source>
</reference>
<feature type="compositionally biased region" description="Low complexity" evidence="1">
    <location>
        <begin position="445"/>
        <end position="459"/>
    </location>
</feature>
<feature type="region of interest" description="Disordered" evidence="1">
    <location>
        <begin position="89"/>
        <end position="176"/>
    </location>
</feature>
<feature type="region of interest" description="Disordered" evidence="1">
    <location>
        <begin position="195"/>
        <end position="297"/>
    </location>
</feature>
<feature type="compositionally biased region" description="Low complexity" evidence="1">
    <location>
        <begin position="564"/>
        <end position="603"/>
    </location>
</feature>
<gene>
    <name evidence="2" type="ORF">ABL78_0330</name>
</gene>
<evidence type="ECO:0000313" key="3">
    <source>
        <dbReference type="Proteomes" id="UP000038009"/>
    </source>
</evidence>
<feature type="compositionally biased region" description="Basic and acidic residues" evidence="1">
    <location>
        <begin position="604"/>
        <end position="613"/>
    </location>
</feature>
<proteinExistence type="predicted"/>
<feature type="region of interest" description="Disordered" evidence="1">
    <location>
        <begin position="309"/>
        <end position="407"/>
    </location>
</feature>
<dbReference type="OrthoDB" id="267913at2759"/>
<feature type="compositionally biased region" description="Low complexity" evidence="1">
    <location>
        <begin position="277"/>
        <end position="289"/>
    </location>
</feature>
<sequence>MYMDVLEQEVEALSAEVTRLRLMVHRITQVMRAPPPGLDVHTDPLNMVPQVTSASDGRPANFQATVDSYKQLIPLIRLLLEQQQSAKELPCRNISRGRHNSKKDSSRNRRHRRHRSMRSLSSATKSSTSSSSQSNTTSATAHRSAESHSRKTSDTATSRTSSSHAPLSREAPGKRVTQKLVAPLSASTSTTGIAAASPLGAQPSAPTAAAATGRRRESLLSAEETSSRAERWGFSPGATPKSCSVVDRLRAQRGLTSQGDASGSSTDSSEDMPMVKSQTRSSATSPSSSVKRQPCGPANALKTVAVAAVPKKSHHQDAPHSTTLNLTLPRGVAASKRLDAAPASEAVADAAKSPADNGRPASLPSESIADAERSPVSGVMGTPHAASDARAVERQHGAKPSSVHRRWSTANSLEYSEQGHYSFSIYNSLANSPDLSQVPDDAGRSARTGTATAASAALEAAREMPSTKQLPPKTTVVSRAQEMLLNSSSSSSTSSDDSGAQQIPPVLAASTTTRSFGSGVVLGARQPIVVHCISGSGEEAACSALSRTIPAPMKGATTAAAAEAPSTLAAMHRSVESSSASETSSSLDNSIGAAAYQRQQARLASREPPRESSFHNYSETSASSPPVSNVNVPLQQQQQRGSLSPCQPDFSATLSQDAYSYAVFSPQYSAQGSPRAYSGIEASAEVGQAMSQSASCPQTARSESHGLFSGGNRGSLASGGYYYGYDFGTGSVSHPSMMSNAVVERCTPSSSPVFDY</sequence>
<dbReference type="OMA" id="HSEQGIY"/>
<comment type="caution">
    <text evidence="2">The sequence shown here is derived from an EMBL/GenBank/DDBJ whole genome shotgun (WGS) entry which is preliminary data.</text>
</comment>
<feature type="compositionally biased region" description="Basic and acidic residues" evidence="1">
    <location>
        <begin position="143"/>
        <end position="153"/>
    </location>
</feature>
<feature type="compositionally biased region" description="Low complexity" evidence="1">
    <location>
        <begin position="340"/>
        <end position="356"/>
    </location>
</feature>
<organism evidence="2 3">
    <name type="scientific">Leptomonas seymouri</name>
    <dbReference type="NCBI Taxonomy" id="5684"/>
    <lineage>
        <taxon>Eukaryota</taxon>
        <taxon>Discoba</taxon>
        <taxon>Euglenozoa</taxon>
        <taxon>Kinetoplastea</taxon>
        <taxon>Metakinetoplastina</taxon>
        <taxon>Trypanosomatida</taxon>
        <taxon>Trypanosomatidae</taxon>
        <taxon>Leishmaniinae</taxon>
        <taxon>Leptomonas</taxon>
    </lineage>
</organism>
<dbReference type="Proteomes" id="UP000038009">
    <property type="component" value="Unassembled WGS sequence"/>
</dbReference>
<evidence type="ECO:0000313" key="2">
    <source>
        <dbReference type="EMBL" id="KPI90570.1"/>
    </source>
</evidence>
<feature type="compositionally biased region" description="Polar residues" evidence="1">
    <location>
        <begin position="254"/>
        <end position="267"/>
    </location>
</feature>
<dbReference type="AlphaFoldDB" id="A0A0N1PFD4"/>
<keyword evidence="3" id="KW-1185">Reference proteome</keyword>
<feature type="compositionally biased region" description="Low complexity" evidence="1">
    <location>
        <begin position="118"/>
        <end position="141"/>
    </location>
</feature>
<feature type="region of interest" description="Disordered" evidence="1">
    <location>
        <begin position="436"/>
        <end position="475"/>
    </location>
</feature>
<dbReference type="EMBL" id="LJSK01000004">
    <property type="protein sequence ID" value="KPI90570.1"/>
    <property type="molecule type" value="Genomic_DNA"/>
</dbReference>